<gene>
    <name evidence="1" type="ORF">E2C01_080261</name>
</gene>
<organism evidence="1 2">
    <name type="scientific">Portunus trituberculatus</name>
    <name type="common">Swimming crab</name>
    <name type="synonym">Neptunus trituberculatus</name>
    <dbReference type="NCBI Taxonomy" id="210409"/>
    <lineage>
        <taxon>Eukaryota</taxon>
        <taxon>Metazoa</taxon>
        <taxon>Ecdysozoa</taxon>
        <taxon>Arthropoda</taxon>
        <taxon>Crustacea</taxon>
        <taxon>Multicrustacea</taxon>
        <taxon>Malacostraca</taxon>
        <taxon>Eumalacostraca</taxon>
        <taxon>Eucarida</taxon>
        <taxon>Decapoda</taxon>
        <taxon>Pleocyemata</taxon>
        <taxon>Brachyura</taxon>
        <taxon>Eubrachyura</taxon>
        <taxon>Portunoidea</taxon>
        <taxon>Portunidae</taxon>
        <taxon>Portuninae</taxon>
        <taxon>Portunus</taxon>
    </lineage>
</organism>
<proteinExistence type="predicted"/>
<reference evidence="1 2" key="1">
    <citation type="submission" date="2019-05" db="EMBL/GenBank/DDBJ databases">
        <title>Another draft genome of Portunus trituberculatus and its Hox gene families provides insights of decapod evolution.</title>
        <authorList>
            <person name="Jeong J.-H."/>
            <person name="Song I."/>
            <person name="Kim S."/>
            <person name="Choi T."/>
            <person name="Kim D."/>
            <person name="Ryu S."/>
            <person name="Kim W."/>
        </authorList>
    </citation>
    <scope>NUCLEOTIDE SEQUENCE [LARGE SCALE GENOMIC DNA]</scope>
    <source>
        <tissue evidence="1">Muscle</tissue>
    </source>
</reference>
<keyword evidence="2" id="KW-1185">Reference proteome</keyword>
<sequence length="70" mass="8203">MVLKGLTLYDLVIVTVRQDKAKARVWWFRRPQYRCAGRDQVERTAKCSQVFLYCSNPSLRVLVSLVKEGR</sequence>
<evidence type="ECO:0000313" key="1">
    <source>
        <dbReference type="EMBL" id="MPC85483.1"/>
    </source>
</evidence>
<dbReference type="AlphaFoldDB" id="A0A5B7ISY8"/>
<evidence type="ECO:0000313" key="2">
    <source>
        <dbReference type="Proteomes" id="UP000324222"/>
    </source>
</evidence>
<accession>A0A5B7ISY8</accession>
<comment type="caution">
    <text evidence="1">The sequence shown here is derived from an EMBL/GenBank/DDBJ whole genome shotgun (WGS) entry which is preliminary data.</text>
</comment>
<protein>
    <submittedName>
        <fullName evidence="1">Uncharacterized protein</fullName>
    </submittedName>
</protein>
<dbReference type="Proteomes" id="UP000324222">
    <property type="component" value="Unassembled WGS sequence"/>
</dbReference>
<name>A0A5B7ISY8_PORTR</name>
<dbReference type="EMBL" id="VSRR010068581">
    <property type="protein sequence ID" value="MPC85483.1"/>
    <property type="molecule type" value="Genomic_DNA"/>
</dbReference>